<dbReference type="PANTHER" id="PTHR43297:SF14">
    <property type="entry name" value="ATPASE AAA-TYPE CORE DOMAIN-CONTAINING PROTEIN"/>
    <property type="match status" value="1"/>
</dbReference>
<gene>
    <name evidence="11" type="ORF">SAMN05421543_110104</name>
</gene>
<dbReference type="PROSITE" id="PS50893">
    <property type="entry name" value="ABC_TRANSPORTER_2"/>
    <property type="match status" value="1"/>
</dbReference>
<dbReference type="PANTHER" id="PTHR43297">
    <property type="entry name" value="OLIGOPEPTIDE TRANSPORT ATP-BINDING PROTEIN APPD"/>
    <property type="match status" value="1"/>
</dbReference>
<evidence type="ECO:0000256" key="3">
    <source>
        <dbReference type="ARBA" id="ARBA00022448"/>
    </source>
</evidence>
<dbReference type="SUPFAM" id="SSF52540">
    <property type="entry name" value="P-loop containing nucleoside triphosphate hydrolases"/>
    <property type="match status" value="1"/>
</dbReference>
<dbReference type="GO" id="GO:0005886">
    <property type="term" value="C:plasma membrane"/>
    <property type="evidence" value="ECO:0007669"/>
    <property type="project" value="UniProtKB-SubCell"/>
</dbReference>
<keyword evidence="9" id="KW-0472">Membrane</keyword>
<dbReference type="Proteomes" id="UP000183508">
    <property type="component" value="Unassembled WGS sequence"/>
</dbReference>
<reference evidence="12" key="1">
    <citation type="submission" date="2016-10" db="EMBL/GenBank/DDBJ databases">
        <authorList>
            <person name="Varghese N."/>
        </authorList>
    </citation>
    <scope>NUCLEOTIDE SEQUENCE [LARGE SCALE GENOMIC DNA]</scope>
    <source>
        <strain evidence="12">DSM 17980</strain>
    </source>
</reference>
<dbReference type="AlphaFoldDB" id="A0A1I7JKU6"/>
<evidence type="ECO:0000256" key="6">
    <source>
        <dbReference type="ARBA" id="ARBA00022741"/>
    </source>
</evidence>
<dbReference type="Gene3D" id="3.40.50.300">
    <property type="entry name" value="P-loop containing nucleotide triphosphate hydrolases"/>
    <property type="match status" value="1"/>
</dbReference>
<keyword evidence="8" id="KW-1278">Translocase</keyword>
<dbReference type="Pfam" id="PF00005">
    <property type="entry name" value="ABC_tran"/>
    <property type="match status" value="1"/>
</dbReference>
<dbReference type="CDD" id="cd03257">
    <property type="entry name" value="ABC_NikE_OppD_transporters"/>
    <property type="match status" value="1"/>
</dbReference>
<sequence length="326" mass="36119">MTESVLQVEELTLSFRTAAGLIRVLRGVSFDIRAGELVGLVGESGSGKSVTAQAVARLLPEETTVVESGRILFAGRDVCTMTEAEMREIRGRRIGYVFQEPMTALNPAMTVGDQLMHVIRHHHGCSRREARQRVQRALEEVLIHQPDLVARQYPFELSGGMRQRIVIALAMSANPALLIADEPTTALDVTVQAEILKLILRLARQHGTAVLFITHDLGVVSQICERMVVLYAGEVVERGPVREILRHPNHPYTRALLRAVPDVARRGEPLQAIPGELPDLRHLPPGCVFAPRCVHRMERCDTRPPLRGSGDTAVACWWSGQEVPNR</sequence>
<organism evidence="11 12">
    <name type="scientific">Alicyclobacillus macrosporangiidus</name>
    <dbReference type="NCBI Taxonomy" id="392015"/>
    <lineage>
        <taxon>Bacteria</taxon>
        <taxon>Bacillati</taxon>
        <taxon>Bacillota</taxon>
        <taxon>Bacilli</taxon>
        <taxon>Bacillales</taxon>
        <taxon>Alicyclobacillaceae</taxon>
        <taxon>Alicyclobacillus</taxon>
    </lineage>
</organism>
<dbReference type="SMART" id="SM00382">
    <property type="entry name" value="AAA"/>
    <property type="match status" value="1"/>
</dbReference>
<evidence type="ECO:0000313" key="11">
    <source>
        <dbReference type="EMBL" id="SFU85751.1"/>
    </source>
</evidence>
<dbReference type="GO" id="GO:0016887">
    <property type="term" value="F:ATP hydrolysis activity"/>
    <property type="evidence" value="ECO:0007669"/>
    <property type="project" value="InterPro"/>
</dbReference>
<proteinExistence type="inferred from homology"/>
<keyword evidence="7 11" id="KW-0067">ATP-binding</keyword>
<evidence type="ECO:0000256" key="1">
    <source>
        <dbReference type="ARBA" id="ARBA00004202"/>
    </source>
</evidence>
<dbReference type="OrthoDB" id="43981at2"/>
<dbReference type="GO" id="GO:0015833">
    <property type="term" value="P:peptide transport"/>
    <property type="evidence" value="ECO:0007669"/>
    <property type="project" value="InterPro"/>
</dbReference>
<comment type="similarity">
    <text evidence="2">Belongs to the ABC transporter superfamily.</text>
</comment>
<evidence type="ECO:0000256" key="8">
    <source>
        <dbReference type="ARBA" id="ARBA00022967"/>
    </source>
</evidence>
<dbReference type="InterPro" id="IPR017871">
    <property type="entry name" value="ABC_transporter-like_CS"/>
</dbReference>
<dbReference type="RefSeq" id="WP_074952572.1">
    <property type="nucleotide sequence ID" value="NZ_FPBV01000010.1"/>
</dbReference>
<keyword evidence="4" id="KW-1003">Cell membrane</keyword>
<dbReference type="PROSITE" id="PS00211">
    <property type="entry name" value="ABC_TRANSPORTER_1"/>
    <property type="match status" value="1"/>
</dbReference>
<dbReference type="NCBIfam" id="TIGR01727">
    <property type="entry name" value="oligo_HPY"/>
    <property type="match status" value="1"/>
</dbReference>
<dbReference type="InterPro" id="IPR027417">
    <property type="entry name" value="P-loop_NTPase"/>
</dbReference>
<evidence type="ECO:0000256" key="2">
    <source>
        <dbReference type="ARBA" id="ARBA00005417"/>
    </source>
</evidence>
<dbReference type="EMBL" id="FPBV01000010">
    <property type="protein sequence ID" value="SFU85751.1"/>
    <property type="molecule type" value="Genomic_DNA"/>
</dbReference>
<feature type="domain" description="ABC transporter" evidence="10">
    <location>
        <begin position="6"/>
        <end position="257"/>
    </location>
</feature>
<keyword evidence="6" id="KW-0547">Nucleotide-binding</keyword>
<comment type="subcellular location">
    <subcellularLocation>
        <location evidence="1">Cell membrane</location>
        <topology evidence="1">Peripheral membrane protein</topology>
    </subcellularLocation>
</comment>
<protein>
    <submittedName>
        <fullName evidence="11">Peptide/nickel transport system ATP-binding protein</fullName>
    </submittedName>
</protein>
<keyword evidence="5" id="KW-0997">Cell inner membrane</keyword>
<dbReference type="STRING" id="392015.SAMN05421543_110104"/>
<dbReference type="Pfam" id="PF08352">
    <property type="entry name" value="oligo_HPY"/>
    <property type="match status" value="1"/>
</dbReference>
<evidence type="ECO:0000259" key="10">
    <source>
        <dbReference type="PROSITE" id="PS50893"/>
    </source>
</evidence>
<accession>A0A1I7JKU6</accession>
<dbReference type="InterPro" id="IPR003593">
    <property type="entry name" value="AAA+_ATPase"/>
</dbReference>
<evidence type="ECO:0000256" key="9">
    <source>
        <dbReference type="ARBA" id="ARBA00023136"/>
    </source>
</evidence>
<evidence type="ECO:0000256" key="4">
    <source>
        <dbReference type="ARBA" id="ARBA00022475"/>
    </source>
</evidence>
<keyword evidence="3" id="KW-0813">Transport</keyword>
<dbReference type="InterPro" id="IPR050388">
    <property type="entry name" value="ABC_Ni/Peptide_Import"/>
</dbReference>
<dbReference type="GO" id="GO:0005524">
    <property type="term" value="F:ATP binding"/>
    <property type="evidence" value="ECO:0007669"/>
    <property type="project" value="UniProtKB-KW"/>
</dbReference>
<evidence type="ECO:0000313" key="12">
    <source>
        <dbReference type="Proteomes" id="UP000183508"/>
    </source>
</evidence>
<dbReference type="FunFam" id="3.40.50.300:FF:000016">
    <property type="entry name" value="Oligopeptide ABC transporter ATP-binding component"/>
    <property type="match status" value="1"/>
</dbReference>
<evidence type="ECO:0000256" key="5">
    <source>
        <dbReference type="ARBA" id="ARBA00022519"/>
    </source>
</evidence>
<dbReference type="InterPro" id="IPR003439">
    <property type="entry name" value="ABC_transporter-like_ATP-bd"/>
</dbReference>
<evidence type="ECO:0000256" key="7">
    <source>
        <dbReference type="ARBA" id="ARBA00022840"/>
    </source>
</evidence>
<dbReference type="InterPro" id="IPR013563">
    <property type="entry name" value="Oligopep_ABC_C"/>
</dbReference>
<keyword evidence="12" id="KW-1185">Reference proteome</keyword>
<name>A0A1I7JKU6_9BACL</name>